<dbReference type="AlphaFoldDB" id="A0A136KG03"/>
<reference evidence="8 9" key="1">
    <citation type="submission" date="2015-02" db="EMBL/GenBank/DDBJ databases">
        <title>Improved understanding of the partial-nitritation anammox process through 23 genomes representing the majority of the microbial community.</title>
        <authorList>
            <person name="Speth D.R."/>
            <person name="In T Zandt M."/>
            <person name="Guerrero Cruz S."/>
            <person name="Jetten M.S."/>
            <person name="Dutilh B.E."/>
        </authorList>
    </citation>
    <scope>NUCLEOTIDE SEQUENCE [LARGE SCALE GENOMIC DNA]</scope>
    <source>
        <strain evidence="8">OLB21</strain>
    </source>
</reference>
<name>A0A136KG03_9BACT</name>
<feature type="domain" description="Peptidase S26" evidence="7">
    <location>
        <begin position="26"/>
        <end position="200"/>
    </location>
</feature>
<keyword evidence="6" id="KW-0472">Membrane</keyword>
<dbReference type="PROSITE" id="PS00760">
    <property type="entry name" value="SPASE_I_2"/>
    <property type="match status" value="1"/>
</dbReference>
<organism evidence="8 9">
    <name type="scientific">candidate division WS6 bacterium OLB21</name>
    <dbReference type="NCBI Taxonomy" id="1617427"/>
    <lineage>
        <taxon>Bacteria</taxon>
        <taxon>Candidatus Dojkabacteria</taxon>
    </lineage>
</organism>
<proteinExistence type="inferred from homology"/>
<dbReference type="CDD" id="cd06530">
    <property type="entry name" value="S26_SPase_I"/>
    <property type="match status" value="1"/>
</dbReference>
<dbReference type="InterPro" id="IPR000223">
    <property type="entry name" value="Pept_S26A_signal_pept_1"/>
</dbReference>
<dbReference type="GO" id="GO:0016020">
    <property type="term" value="C:membrane"/>
    <property type="evidence" value="ECO:0007669"/>
    <property type="project" value="UniProtKB-SubCell"/>
</dbReference>
<dbReference type="InterPro" id="IPR036286">
    <property type="entry name" value="LexA/Signal_pep-like_sf"/>
</dbReference>
<keyword evidence="6" id="KW-1133">Transmembrane helix</keyword>
<comment type="subcellular location">
    <subcellularLocation>
        <location evidence="6">Membrane</location>
        <topology evidence="6">Single-pass type II membrane protein</topology>
    </subcellularLocation>
</comment>
<evidence type="ECO:0000259" key="7">
    <source>
        <dbReference type="Pfam" id="PF10502"/>
    </source>
</evidence>
<evidence type="ECO:0000256" key="2">
    <source>
        <dbReference type="ARBA" id="ARBA00009370"/>
    </source>
</evidence>
<dbReference type="InterPro" id="IPR019757">
    <property type="entry name" value="Pept_S26A_signal_pept_1_Lys-AS"/>
</dbReference>
<dbReference type="PANTHER" id="PTHR43390">
    <property type="entry name" value="SIGNAL PEPTIDASE I"/>
    <property type="match status" value="1"/>
</dbReference>
<dbReference type="InterPro" id="IPR019533">
    <property type="entry name" value="Peptidase_S26"/>
</dbReference>
<evidence type="ECO:0000256" key="5">
    <source>
        <dbReference type="PIRSR" id="PIRSR600223-1"/>
    </source>
</evidence>
<dbReference type="PRINTS" id="PR00727">
    <property type="entry name" value="LEADERPTASE"/>
</dbReference>
<evidence type="ECO:0000313" key="8">
    <source>
        <dbReference type="EMBL" id="KXK08351.1"/>
    </source>
</evidence>
<dbReference type="PATRIC" id="fig|1617427.3.peg.915"/>
<dbReference type="SUPFAM" id="SSF51306">
    <property type="entry name" value="LexA/Signal peptidase"/>
    <property type="match status" value="1"/>
</dbReference>
<evidence type="ECO:0000256" key="1">
    <source>
        <dbReference type="ARBA" id="ARBA00000677"/>
    </source>
</evidence>
<evidence type="ECO:0000256" key="4">
    <source>
        <dbReference type="ARBA" id="ARBA00022801"/>
    </source>
</evidence>
<evidence type="ECO:0000313" key="9">
    <source>
        <dbReference type="Proteomes" id="UP000070449"/>
    </source>
</evidence>
<dbReference type="EMBL" id="JYPD01000025">
    <property type="protein sequence ID" value="KXK08351.1"/>
    <property type="molecule type" value="Genomic_DNA"/>
</dbReference>
<comment type="similarity">
    <text evidence="2 6">Belongs to the peptidase S26 family.</text>
</comment>
<dbReference type="Proteomes" id="UP000070449">
    <property type="component" value="Unassembled WGS sequence"/>
</dbReference>
<protein>
    <recommendedName>
        <fullName evidence="3 6">Signal peptidase I</fullName>
        <ecNumber evidence="3 6">3.4.21.89</ecNumber>
    </recommendedName>
</protein>
<dbReference type="GO" id="GO:0006465">
    <property type="term" value="P:signal peptide processing"/>
    <property type="evidence" value="ECO:0007669"/>
    <property type="project" value="InterPro"/>
</dbReference>
<gene>
    <name evidence="8" type="primary">sipS_1</name>
    <name evidence="8" type="ORF">UZ20_WS6002000880</name>
</gene>
<dbReference type="Gene3D" id="2.10.109.10">
    <property type="entry name" value="Umud Fragment, subunit A"/>
    <property type="match status" value="1"/>
</dbReference>
<dbReference type="GO" id="GO:0009003">
    <property type="term" value="F:signal peptidase activity"/>
    <property type="evidence" value="ECO:0007669"/>
    <property type="project" value="UniProtKB-EC"/>
</dbReference>
<feature type="transmembrane region" description="Helical" evidence="6">
    <location>
        <begin position="23"/>
        <end position="45"/>
    </location>
</feature>
<evidence type="ECO:0000256" key="3">
    <source>
        <dbReference type="ARBA" id="ARBA00013208"/>
    </source>
</evidence>
<dbReference type="GO" id="GO:0004252">
    <property type="term" value="F:serine-type endopeptidase activity"/>
    <property type="evidence" value="ECO:0007669"/>
    <property type="project" value="InterPro"/>
</dbReference>
<keyword evidence="6" id="KW-0645">Protease</keyword>
<keyword evidence="4 6" id="KW-0378">Hydrolase</keyword>
<dbReference type="EC" id="3.4.21.89" evidence="3 6"/>
<feature type="active site" evidence="5">
    <location>
        <position position="107"/>
    </location>
</feature>
<dbReference type="PANTHER" id="PTHR43390:SF1">
    <property type="entry name" value="CHLOROPLAST PROCESSING PEPTIDASE"/>
    <property type="match status" value="1"/>
</dbReference>
<keyword evidence="6" id="KW-0812">Transmembrane</keyword>
<comment type="catalytic activity">
    <reaction evidence="1 6">
        <text>Cleavage of hydrophobic, N-terminal signal or leader sequences from secreted and periplasmic proteins.</text>
        <dbReference type="EC" id="3.4.21.89"/>
    </reaction>
</comment>
<dbReference type="STRING" id="1617427.UZ20_WS6002000880"/>
<comment type="caution">
    <text evidence="8">The sequence shown here is derived from an EMBL/GenBank/DDBJ whole genome shotgun (WGS) entry which is preliminary data.</text>
</comment>
<dbReference type="NCBIfam" id="TIGR02227">
    <property type="entry name" value="sigpep_I_bact"/>
    <property type="match status" value="1"/>
</dbReference>
<accession>A0A136KG03</accession>
<dbReference type="Pfam" id="PF10502">
    <property type="entry name" value="Peptidase_S26"/>
    <property type="match status" value="1"/>
</dbReference>
<feature type="active site" evidence="5">
    <location>
        <position position="55"/>
    </location>
</feature>
<sequence>MALTTGPIATPIEYKPANKARAFFVDILQTVIIALAISVVVYMFIAIPNQVEGQSMEPNFKNTELLLTNKVVQWFGDSDIAKALNIDYNYKRGDVVIFDNKGTDLIKRVIATPGDRIKIEDDKVFINGQKIDERYIPTTTRTRVPFRSQAFLSEGEELVVPSGHYFLMGDNRENSKDSRFIEVGFVSRSNLKGRVFFRYWPVNKFGIIRQGEFTEQNSNQ</sequence>
<evidence type="ECO:0000256" key="6">
    <source>
        <dbReference type="RuleBase" id="RU362042"/>
    </source>
</evidence>